<comment type="caution">
    <text evidence="2">The sequence shown here is derived from an EMBL/GenBank/DDBJ whole genome shotgun (WGS) entry which is preliminary data.</text>
</comment>
<evidence type="ECO:0000313" key="2">
    <source>
        <dbReference type="EMBL" id="PIP56042.1"/>
    </source>
</evidence>
<sequence length="221" mass="24740">MDNAIEFKNVFKSFTSQVVLENASIIIPTVGLSVFYGRSGIGKSTLFSLTAGLDMVDQGEIFLRDKLVSKKGWNLPCGERNLSMQFQGLALWPHMNVSGHLTFVTDHIDTRRLHEIIDMVGLPQEKLTAFPYELSGGECQRVAIARTIAADTDIMLFDEPFNNLDESLQVQICKVFADLSQHKSIVIIQHDTTVLALHINVNQWYKMENSNNKATVSLVDP</sequence>
<dbReference type="PANTHER" id="PTHR43875:SF3">
    <property type="entry name" value="MALTOSE_MALTODEXTRIN IMPORT ATP-BINDING PROTEIN MALK"/>
    <property type="match status" value="1"/>
</dbReference>
<dbReference type="InterPro" id="IPR003439">
    <property type="entry name" value="ABC_transporter-like_ATP-bd"/>
</dbReference>
<dbReference type="GO" id="GO:1990060">
    <property type="term" value="C:maltose transport complex"/>
    <property type="evidence" value="ECO:0007669"/>
    <property type="project" value="TreeGrafter"/>
</dbReference>
<keyword evidence="2" id="KW-0067">ATP-binding</keyword>
<dbReference type="InterPro" id="IPR027417">
    <property type="entry name" value="P-loop_NTPase"/>
</dbReference>
<dbReference type="Gene3D" id="3.40.50.300">
    <property type="entry name" value="P-loop containing nucleotide triphosphate hydrolases"/>
    <property type="match status" value="1"/>
</dbReference>
<dbReference type="GO" id="GO:0005524">
    <property type="term" value="F:ATP binding"/>
    <property type="evidence" value="ECO:0007669"/>
    <property type="project" value="UniProtKB-KW"/>
</dbReference>
<dbReference type="SUPFAM" id="SSF52540">
    <property type="entry name" value="P-loop containing nucleoside triphosphate hydrolases"/>
    <property type="match status" value="1"/>
</dbReference>
<feature type="domain" description="ABC transporter" evidence="1">
    <location>
        <begin position="5"/>
        <end position="219"/>
    </location>
</feature>
<dbReference type="GO" id="GO:0015423">
    <property type="term" value="F:ABC-type maltose transporter activity"/>
    <property type="evidence" value="ECO:0007669"/>
    <property type="project" value="TreeGrafter"/>
</dbReference>
<evidence type="ECO:0000313" key="3">
    <source>
        <dbReference type="Proteomes" id="UP000228495"/>
    </source>
</evidence>
<dbReference type="EMBL" id="PCSU01000092">
    <property type="protein sequence ID" value="PIP56042.1"/>
    <property type="molecule type" value="Genomic_DNA"/>
</dbReference>
<gene>
    <name evidence="2" type="ORF">COX05_05190</name>
</gene>
<reference evidence="2 3" key="1">
    <citation type="submission" date="2017-09" db="EMBL/GenBank/DDBJ databases">
        <title>Depth-based differentiation of microbial function through sediment-hosted aquifers and enrichment of novel symbionts in the deep terrestrial subsurface.</title>
        <authorList>
            <person name="Probst A.J."/>
            <person name="Ladd B."/>
            <person name="Jarett J.K."/>
            <person name="Geller-Mcgrath D.E."/>
            <person name="Sieber C.M."/>
            <person name="Emerson J.B."/>
            <person name="Anantharaman K."/>
            <person name="Thomas B.C."/>
            <person name="Malmstrom R."/>
            <person name="Stieglmeier M."/>
            <person name="Klingl A."/>
            <person name="Woyke T."/>
            <person name="Ryan C.M."/>
            <person name="Banfield J.F."/>
        </authorList>
    </citation>
    <scope>NUCLEOTIDE SEQUENCE [LARGE SCALE GENOMIC DNA]</scope>
    <source>
        <strain evidence="2">CG22_combo_CG10-13_8_21_14_all_39_12</strain>
    </source>
</reference>
<accession>A0A2H0BEE9</accession>
<dbReference type="InterPro" id="IPR017871">
    <property type="entry name" value="ABC_transporter-like_CS"/>
</dbReference>
<keyword evidence="2" id="KW-0547">Nucleotide-binding</keyword>
<proteinExistence type="predicted"/>
<dbReference type="AlphaFoldDB" id="A0A2H0BEE9"/>
<name>A0A2H0BEE9_UNCKA</name>
<dbReference type="PANTHER" id="PTHR43875">
    <property type="entry name" value="MALTODEXTRIN IMPORT ATP-BINDING PROTEIN MSMX"/>
    <property type="match status" value="1"/>
</dbReference>
<dbReference type="GO" id="GO:0055052">
    <property type="term" value="C:ATP-binding cassette (ABC) transporter complex, substrate-binding subunit-containing"/>
    <property type="evidence" value="ECO:0007669"/>
    <property type="project" value="TreeGrafter"/>
</dbReference>
<dbReference type="PROSITE" id="PS50893">
    <property type="entry name" value="ABC_TRANSPORTER_2"/>
    <property type="match status" value="1"/>
</dbReference>
<dbReference type="GO" id="GO:0016887">
    <property type="term" value="F:ATP hydrolysis activity"/>
    <property type="evidence" value="ECO:0007669"/>
    <property type="project" value="InterPro"/>
</dbReference>
<dbReference type="PROSITE" id="PS00211">
    <property type="entry name" value="ABC_TRANSPORTER_1"/>
    <property type="match status" value="1"/>
</dbReference>
<evidence type="ECO:0000259" key="1">
    <source>
        <dbReference type="PROSITE" id="PS50893"/>
    </source>
</evidence>
<organism evidence="2 3">
    <name type="scientific">candidate division WWE3 bacterium CG22_combo_CG10-13_8_21_14_all_39_12</name>
    <dbReference type="NCBI Taxonomy" id="1975094"/>
    <lineage>
        <taxon>Bacteria</taxon>
        <taxon>Katanobacteria</taxon>
    </lineage>
</organism>
<dbReference type="Pfam" id="PF00005">
    <property type="entry name" value="ABC_tran"/>
    <property type="match status" value="1"/>
</dbReference>
<dbReference type="InterPro" id="IPR047641">
    <property type="entry name" value="ABC_transpr_MalK/UgpC-like"/>
</dbReference>
<dbReference type="Proteomes" id="UP000228495">
    <property type="component" value="Unassembled WGS sequence"/>
</dbReference>
<protein>
    <submittedName>
        <fullName evidence="2">Iron ABC transporter ATP-binding protein</fullName>
    </submittedName>
</protein>